<reference evidence="4 5" key="1">
    <citation type="journal article" date="2020" name="Cell Host Microbe">
        <title>Functional and Genomic Variation between Human-Derived Isolates of Lachnospiraceae Reveals Inter- and Intra-Species Diversity.</title>
        <authorList>
            <person name="Sorbara M.T."/>
            <person name="Littmann E.R."/>
            <person name="Fontana E."/>
            <person name="Moody T.U."/>
            <person name="Kohout C.E."/>
            <person name="Gjonbalaj M."/>
            <person name="Eaton V."/>
            <person name="Seok R."/>
            <person name="Leiner I.M."/>
            <person name="Pamer E.G."/>
        </authorList>
    </citation>
    <scope>NUCLEOTIDE SEQUENCE [LARGE SCALE GENOMIC DNA]</scope>
    <source>
        <strain evidence="4 5">MSK.17.74</strain>
    </source>
</reference>
<dbReference type="NCBIfam" id="TIGR00121">
    <property type="entry name" value="birA_ligase"/>
    <property type="match status" value="1"/>
</dbReference>
<dbReference type="Pfam" id="PF03099">
    <property type="entry name" value="BPL_LplA_LipB"/>
    <property type="match status" value="1"/>
</dbReference>
<dbReference type="Gene3D" id="1.10.10.10">
    <property type="entry name" value="Winged helix-like DNA-binding domain superfamily/Winged helix DNA-binding domain"/>
    <property type="match status" value="1"/>
</dbReference>
<evidence type="ECO:0000256" key="2">
    <source>
        <dbReference type="HAMAP-Rule" id="MF_00978"/>
    </source>
</evidence>
<keyword evidence="2" id="KW-0678">Repressor</keyword>
<dbReference type="GO" id="GO:0004077">
    <property type="term" value="F:biotin--[biotin carboxyl-carrier protein] ligase activity"/>
    <property type="evidence" value="ECO:0007669"/>
    <property type="project" value="UniProtKB-EC"/>
</dbReference>
<feature type="DNA-binding region" description="H-T-H motif" evidence="2">
    <location>
        <begin position="21"/>
        <end position="40"/>
    </location>
</feature>
<dbReference type="CDD" id="cd16442">
    <property type="entry name" value="BPL"/>
    <property type="match status" value="1"/>
</dbReference>
<dbReference type="InterPro" id="IPR004143">
    <property type="entry name" value="BPL_LPL_catalytic"/>
</dbReference>
<comment type="similarity">
    <text evidence="2">Belongs to the biotin--protein ligase family.</text>
</comment>
<dbReference type="SUPFAM" id="SSF46785">
    <property type="entry name" value="Winged helix' DNA-binding domain"/>
    <property type="match status" value="1"/>
</dbReference>
<feature type="binding site" evidence="2">
    <location>
        <position position="115"/>
    </location>
    <ligand>
        <name>biotin</name>
        <dbReference type="ChEBI" id="CHEBI:57586"/>
    </ligand>
</feature>
<dbReference type="InterPro" id="IPR036388">
    <property type="entry name" value="WH-like_DNA-bd_sf"/>
</dbReference>
<dbReference type="InterPro" id="IPR013196">
    <property type="entry name" value="HTH_11"/>
</dbReference>
<dbReference type="InterPro" id="IPR004408">
    <property type="entry name" value="Biotin_CoA_COase_ligase"/>
</dbReference>
<evidence type="ECO:0000313" key="5">
    <source>
        <dbReference type="Proteomes" id="UP001644719"/>
    </source>
</evidence>
<dbReference type="SUPFAM" id="SSF55681">
    <property type="entry name" value="Class II aaRS and biotin synthetases"/>
    <property type="match status" value="1"/>
</dbReference>
<keyword evidence="5" id="KW-1185">Reference proteome</keyword>
<keyword evidence="2" id="KW-0238">DNA-binding</keyword>
<name>A0ABX2HBA5_9FIRM</name>
<feature type="binding site" evidence="2">
    <location>
        <begin position="119"/>
        <end position="121"/>
    </location>
    <ligand>
        <name>biotin</name>
        <dbReference type="ChEBI" id="CHEBI:57586"/>
    </ligand>
</feature>
<keyword evidence="2" id="KW-0092">Biotin</keyword>
<dbReference type="HAMAP" id="MF_00978">
    <property type="entry name" value="Bifunct_BirA"/>
    <property type="match status" value="1"/>
</dbReference>
<evidence type="ECO:0000256" key="1">
    <source>
        <dbReference type="ARBA" id="ARBA00022598"/>
    </source>
</evidence>
<dbReference type="Proteomes" id="UP001644719">
    <property type="component" value="Unassembled WGS sequence"/>
</dbReference>
<keyword evidence="2" id="KW-0547">Nucleotide-binding</keyword>
<dbReference type="PANTHER" id="PTHR12835">
    <property type="entry name" value="BIOTIN PROTEIN LIGASE"/>
    <property type="match status" value="1"/>
</dbReference>
<comment type="function">
    <text evidence="2">Acts both as a biotin--[acetyl-CoA-carboxylase] ligase and a repressor.</text>
</comment>
<dbReference type="Gene3D" id="3.30.930.10">
    <property type="entry name" value="Bira Bifunctional Protein, Domain 2"/>
    <property type="match status" value="1"/>
</dbReference>
<proteinExistence type="inferred from homology"/>
<dbReference type="PROSITE" id="PS51733">
    <property type="entry name" value="BPL_LPL_CATALYTIC"/>
    <property type="match status" value="1"/>
</dbReference>
<comment type="catalytic activity">
    <reaction evidence="2">
        <text>biotin + L-lysyl-[protein] + ATP = N(6)-biotinyl-L-lysyl-[protein] + AMP + diphosphate + H(+)</text>
        <dbReference type="Rhea" id="RHEA:11756"/>
        <dbReference type="Rhea" id="RHEA-COMP:9752"/>
        <dbReference type="Rhea" id="RHEA-COMP:10505"/>
        <dbReference type="ChEBI" id="CHEBI:15378"/>
        <dbReference type="ChEBI" id="CHEBI:29969"/>
        <dbReference type="ChEBI" id="CHEBI:30616"/>
        <dbReference type="ChEBI" id="CHEBI:33019"/>
        <dbReference type="ChEBI" id="CHEBI:57586"/>
        <dbReference type="ChEBI" id="CHEBI:83144"/>
        <dbReference type="ChEBI" id="CHEBI:456215"/>
        <dbReference type="EC" id="6.3.4.15"/>
    </reaction>
</comment>
<protein>
    <recommendedName>
        <fullName evidence="2">Bifunctional ligase/repressor BirA</fullName>
    </recommendedName>
    <alternativeName>
        <fullName evidence="2">Biotin--[acetyl-CoA-carboxylase] ligase</fullName>
        <ecNumber evidence="2">6.3.4.15</ecNumber>
    </alternativeName>
    <alternativeName>
        <fullName evidence="2">Biotin--protein ligase</fullName>
    </alternativeName>
    <alternativeName>
        <fullName evidence="2">Biotin-[acetyl-CoA carboxylase] synthetase</fullName>
    </alternativeName>
</protein>
<feature type="domain" description="BPL/LPL catalytic" evidence="3">
    <location>
        <begin position="66"/>
        <end position="263"/>
    </location>
</feature>
<organism evidence="4 5">
    <name type="scientific">Blautia faecis</name>
    <dbReference type="NCBI Taxonomy" id="871665"/>
    <lineage>
        <taxon>Bacteria</taxon>
        <taxon>Bacillati</taxon>
        <taxon>Bacillota</taxon>
        <taxon>Clostridia</taxon>
        <taxon>Lachnospirales</taxon>
        <taxon>Lachnospiraceae</taxon>
        <taxon>Blautia</taxon>
    </lineage>
</organism>
<keyword evidence="2" id="KW-0804">Transcription</keyword>
<accession>A0ABX2HBA5</accession>
<dbReference type="EC" id="6.3.4.15" evidence="2"/>
<evidence type="ECO:0000313" key="4">
    <source>
        <dbReference type="EMBL" id="NSG86908.1"/>
    </source>
</evidence>
<dbReference type="EMBL" id="JAAITS010000053">
    <property type="protein sequence ID" value="NSG86908.1"/>
    <property type="molecule type" value="Genomic_DNA"/>
</dbReference>
<feature type="binding site" evidence="2">
    <location>
        <position position="186"/>
    </location>
    <ligand>
        <name>biotin</name>
        <dbReference type="ChEBI" id="CHEBI:57586"/>
    </ligand>
</feature>
<keyword evidence="1 2" id="KW-0436">Ligase</keyword>
<dbReference type="PANTHER" id="PTHR12835:SF5">
    <property type="entry name" value="BIOTIN--PROTEIN LIGASE"/>
    <property type="match status" value="1"/>
</dbReference>
<keyword evidence="2" id="KW-0805">Transcription regulation</keyword>
<evidence type="ECO:0000259" key="3">
    <source>
        <dbReference type="PROSITE" id="PS51733"/>
    </source>
</evidence>
<gene>
    <name evidence="2" type="primary">birA</name>
    <name evidence="4" type="ORF">G5B17_16175</name>
</gene>
<dbReference type="InterPro" id="IPR045864">
    <property type="entry name" value="aa-tRNA-synth_II/BPL/LPL"/>
</dbReference>
<dbReference type="Pfam" id="PF08279">
    <property type="entry name" value="HTH_11"/>
    <property type="match status" value="1"/>
</dbReference>
<feature type="binding site" evidence="2">
    <location>
        <begin position="90"/>
        <end position="92"/>
    </location>
    <ligand>
        <name>biotin</name>
        <dbReference type="ChEBI" id="CHEBI:57586"/>
    </ligand>
</feature>
<keyword evidence="2" id="KW-0067">ATP-binding</keyword>
<comment type="caution">
    <text evidence="4">The sequence shown here is derived from an EMBL/GenBank/DDBJ whole genome shotgun (WGS) entry which is preliminary data.</text>
</comment>
<dbReference type="InterPro" id="IPR036390">
    <property type="entry name" value="WH_DNA-bd_sf"/>
</dbReference>
<dbReference type="InterPro" id="IPR030855">
    <property type="entry name" value="Bifunct_BirA"/>
</dbReference>
<sequence length="326" mass="35781">MTVKSRLLELLEQHKGETLSGEDIGRELSCTRAAVWKAVNSLRQEGYPIEAGPNKGYMLARESNLISAEGIRLFLEDPQVEIKIFDAISSTNLEARQLAVSGMAGHGSFVVAMEQTAGRGRRGREFYSPKGNGIYLSVILEPKGTLEGSLLITTAAATAVYKAVKEVCGVKLGIKWVNDLYKDNRKVCGILTEAVTDFESGNIEFAIVGIGLNLYVEQEQFPKELQEIAGGIYEDEQSSRTADRNRLAAQIVNYLLEETRELKLSEEYVEHNIVPGNEITITDNKSSRSARALAICPDGKLLVQETDGTQSKLAFGEISIKIPPIK</sequence>